<evidence type="ECO:0000256" key="1">
    <source>
        <dbReference type="ARBA" id="ARBA00004173"/>
    </source>
</evidence>
<evidence type="ECO:0000256" key="2">
    <source>
        <dbReference type="ARBA" id="ARBA00007626"/>
    </source>
</evidence>
<dbReference type="Proteomes" id="UP001151752">
    <property type="component" value="Chromosome 16"/>
</dbReference>
<sequence length="446" mass="51747">MNLLRLAHISSTISSLNPKNAVGIRFFYSKIQNQRSREPPWKGSFIRLSRRLSRIRDHNVSVIPVLDKWIQEGETIWEDLIHALIKELRHYRRYHHALEISTWMTDKRYLELTSRAVAVRLDLISKVHGIEQVENYFNNIPTKLKGLESYGALLNCYAYVKSVEKAEAVMQRMREMGFARNSLAYTVMLNLYYKTGNTEKLDPLMREMEENGIYFDKFVYCIRLSSYAAASDIEGMEKTLTRIESDPNVVLDWATYTTVANGYTKVGLVDKALEMLKKCERLVAGERRSAPYDYLMTQYATTGTKEDVLRVWELHKKYVGNRKNISVITSLLKFDDLDSAEKIFEEWESQKLCYDISIPNFLVDAYSRKGLLEKAEMILQRAISNGTKPNANSWYLLAKGYLQHNQNSKGCGSNEENDSHIWTKEQTQHCKLGCLFAALERLWRHG</sequence>
<organism evidence="7 8">
    <name type="scientific">Salix koriyanagi</name>
    <dbReference type="NCBI Taxonomy" id="2511006"/>
    <lineage>
        <taxon>Eukaryota</taxon>
        <taxon>Viridiplantae</taxon>
        <taxon>Streptophyta</taxon>
        <taxon>Embryophyta</taxon>
        <taxon>Tracheophyta</taxon>
        <taxon>Spermatophyta</taxon>
        <taxon>Magnoliopsida</taxon>
        <taxon>eudicotyledons</taxon>
        <taxon>Gunneridae</taxon>
        <taxon>Pentapetalae</taxon>
        <taxon>rosids</taxon>
        <taxon>fabids</taxon>
        <taxon>Malpighiales</taxon>
        <taxon>Salicaceae</taxon>
        <taxon>Saliceae</taxon>
        <taxon>Salix</taxon>
    </lineage>
</organism>
<feature type="repeat" description="PPR" evidence="6">
    <location>
        <begin position="181"/>
        <end position="215"/>
    </location>
</feature>
<dbReference type="Gene3D" id="1.25.40.10">
    <property type="entry name" value="Tetratricopeptide repeat domain"/>
    <property type="match status" value="3"/>
</dbReference>
<dbReference type="EMBL" id="JAPFFM010000001">
    <property type="protein sequence ID" value="KAJ6778603.1"/>
    <property type="molecule type" value="Genomic_DNA"/>
</dbReference>
<comment type="subcellular location">
    <subcellularLocation>
        <location evidence="1">Mitochondrion</location>
    </subcellularLocation>
</comment>
<reference evidence="7" key="1">
    <citation type="submission" date="2022-11" db="EMBL/GenBank/DDBJ databases">
        <authorList>
            <person name="Hyden B.L."/>
            <person name="Feng K."/>
            <person name="Yates T."/>
            <person name="Jawdy S."/>
            <person name="Smart L.B."/>
            <person name="Muchero W."/>
        </authorList>
    </citation>
    <scope>NUCLEOTIDE SEQUENCE</scope>
    <source>
        <tissue evidence="7">Shoot tip</tissue>
    </source>
</reference>
<dbReference type="Pfam" id="PF01535">
    <property type="entry name" value="PPR"/>
    <property type="match status" value="2"/>
</dbReference>
<proteinExistence type="inferred from homology"/>
<evidence type="ECO:0000313" key="7">
    <source>
        <dbReference type="EMBL" id="KAJ6778603.1"/>
    </source>
</evidence>
<evidence type="ECO:0000256" key="4">
    <source>
        <dbReference type="ARBA" id="ARBA00022946"/>
    </source>
</evidence>
<keyword evidence="5" id="KW-0496">Mitochondrion</keyword>
<comment type="similarity">
    <text evidence="2">Belongs to the PPR family. P subfamily.</text>
</comment>
<dbReference type="NCBIfam" id="TIGR00756">
    <property type="entry name" value="PPR"/>
    <property type="match status" value="3"/>
</dbReference>
<name>A0A9Q1AP90_9ROSI</name>
<feature type="repeat" description="PPR" evidence="6">
    <location>
        <begin position="146"/>
        <end position="180"/>
    </location>
</feature>
<evidence type="ECO:0000313" key="8">
    <source>
        <dbReference type="Proteomes" id="UP001151752"/>
    </source>
</evidence>
<accession>A0A9Q1AP90</accession>
<dbReference type="GO" id="GO:0005739">
    <property type="term" value="C:mitochondrion"/>
    <property type="evidence" value="ECO:0007669"/>
    <property type="project" value="UniProtKB-SubCell"/>
</dbReference>
<keyword evidence="4" id="KW-0809">Transit peptide</keyword>
<evidence type="ECO:0000256" key="5">
    <source>
        <dbReference type="ARBA" id="ARBA00023128"/>
    </source>
</evidence>
<feature type="repeat" description="PPR" evidence="6">
    <location>
        <begin position="355"/>
        <end position="389"/>
    </location>
</feature>
<dbReference type="AlphaFoldDB" id="A0A9Q1AP90"/>
<gene>
    <name evidence="7" type="ORF">OIU74_002399</name>
</gene>
<keyword evidence="8" id="KW-1185">Reference proteome</keyword>
<dbReference type="PANTHER" id="PTHR45717:SF28">
    <property type="entry name" value="PENTACOTRIPEPTIDE-REPEAT REGION OF PRORP DOMAIN-CONTAINING PROTEIN"/>
    <property type="match status" value="1"/>
</dbReference>
<dbReference type="InterPro" id="IPR002885">
    <property type="entry name" value="PPR_rpt"/>
</dbReference>
<dbReference type="FunFam" id="1.25.40.10:FF:000385">
    <property type="entry name" value="Pentatricopeptide repeat-containing protein mitochondrial"/>
    <property type="match status" value="1"/>
</dbReference>
<dbReference type="PANTHER" id="PTHR45717">
    <property type="entry name" value="OS12G0527900 PROTEIN"/>
    <property type="match status" value="1"/>
</dbReference>
<evidence type="ECO:0000256" key="6">
    <source>
        <dbReference type="PROSITE-ProRule" id="PRU00708"/>
    </source>
</evidence>
<dbReference type="InterPro" id="IPR011990">
    <property type="entry name" value="TPR-like_helical_dom_sf"/>
</dbReference>
<comment type="caution">
    <text evidence="7">The sequence shown here is derived from an EMBL/GenBank/DDBJ whole genome shotgun (WGS) entry which is preliminary data.</text>
</comment>
<reference evidence="7" key="2">
    <citation type="journal article" date="2023" name="Int. J. Mol. Sci.">
        <title>De Novo Assembly and Annotation of 11 Diverse Shrub Willow (Salix) Genomes Reveals Novel Gene Organization in Sex-Linked Regions.</title>
        <authorList>
            <person name="Hyden B."/>
            <person name="Feng K."/>
            <person name="Yates T.B."/>
            <person name="Jawdy S."/>
            <person name="Cereghino C."/>
            <person name="Smart L.B."/>
            <person name="Muchero W."/>
        </authorList>
    </citation>
    <scope>NUCLEOTIDE SEQUENCE</scope>
    <source>
        <tissue evidence="7">Shoot tip</tissue>
    </source>
</reference>
<dbReference type="PROSITE" id="PS51375">
    <property type="entry name" value="PPR"/>
    <property type="match status" value="3"/>
</dbReference>
<keyword evidence="3" id="KW-0677">Repeat</keyword>
<dbReference type="Pfam" id="PF13812">
    <property type="entry name" value="PPR_3"/>
    <property type="match status" value="1"/>
</dbReference>
<protein>
    <submittedName>
        <fullName evidence="7">REPEAT-CONTAINING PROTEIN putative-RELATED</fullName>
    </submittedName>
</protein>
<evidence type="ECO:0000256" key="3">
    <source>
        <dbReference type="ARBA" id="ARBA00022737"/>
    </source>
</evidence>
<dbReference type="GO" id="GO:0003729">
    <property type="term" value="F:mRNA binding"/>
    <property type="evidence" value="ECO:0007669"/>
    <property type="project" value="UniProtKB-ARBA"/>
</dbReference>